<dbReference type="EMBL" id="CAJNOC010000949">
    <property type="protein sequence ID" value="CAF0820346.1"/>
    <property type="molecule type" value="Genomic_DNA"/>
</dbReference>
<comment type="caution">
    <text evidence="3">The sequence shown here is derived from an EMBL/GenBank/DDBJ whole genome shotgun (WGS) entry which is preliminary data.</text>
</comment>
<reference evidence="3" key="1">
    <citation type="submission" date="2021-02" db="EMBL/GenBank/DDBJ databases">
        <authorList>
            <person name="Nowell W R."/>
        </authorList>
    </citation>
    <scope>NUCLEOTIDE SEQUENCE</scope>
    <source>
        <strain evidence="3">Ploen Becks lab</strain>
    </source>
</reference>
<feature type="region of interest" description="Disordered" evidence="1">
    <location>
        <begin position="116"/>
        <end position="142"/>
    </location>
</feature>
<organism evidence="3 4">
    <name type="scientific">Brachionus calyciflorus</name>
    <dbReference type="NCBI Taxonomy" id="104777"/>
    <lineage>
        <taxon>Eukaryota</taxon>
        <taxon>Metazoa</taxon>
        <taxon>Spiralia</taxon>
        <taxon>Gnathifera</taxon>
        <taxon>Rotifera</taxon>
        <taxon>Eurotatoria</taxon>
        <taxon>Monogononta</taxon>
        <taxon>Pseudotrocha</taxon>
        <taxon>Ploima</taxon>
        <taxon>Brachionidae</taxon>
        <taxon>Brachionus</taxon>
    </lineage>
</organism>
<feature type="region of interest" description="Disordered" evidence="1">
    <location>
        <begin position="295"/>
        <end position="314"/>
    </location>
</feature>
<evidence type="ECO:0000256" key="1">
    <source>
        <dbReference type="SAM" id="MobiDB-lite"/>
    </source>
</evidence>
<dbReference type="InterPro" id="IPR036691">
    <property type="entry name" value="Endo/exonu/phosph_ase_sf"/>
</dbReference>
<name>A0A813U3P8_9BILA</name>
<accession>A0A813U3P8</accession>
<proteinExistence type="predicted"/>
<protein>
    <recommendedName>
        <fullName evidence="2">Endonuclease/exonuclease/phosphatase domain-containing protein</fullName>
    </recommendedName>
</protein>
<evidence type="ECO:0000313" key="3">
    <source>
        <dbReference type="EMBL" id="CAF0820346.1"/>
    </source>
</evidence>
<sequence>MSRLLGKHIRQTCLLISDIHELLLRTVLIDEANLKFQKLTSQFLRHVDGYYVRNNKYDVNIRNLKCEILKLYLDSHKIISKDFSISNFVPLSLDKENSKEKMENRLDTSIMGKRKNEEEIQRAESKKTKEDNVPNISKIPSYRPSTQKILTPRQIKNKEKKVADELEKVGIREEIRKDFGKTLTPKQVEEEVERRHKIQTLEQKKQKINKVIIHPKPGTNSCDDFLNPVDRDHSYQQDLENQSLSTALFTENKQLSPEMMPTNMGTINQNNAVSSLKSKQSTPFQLRNTRISNPDSSLILSNPSSNQINGIDQVDDPISSTVVEEIGKMAPELLDEIETDNPTEPTNIAYDQSSRIDTEIAENSRSFFNMEDHYELNKQKELLYPRKEYGAIIRGRKIQDFYKDIHKRINELNRCVNIKNPLLIQPVESEEDTYLKVIVDNYLDYTKLFGKWPKNAFKAGVEVFPMNTNLQLIILNVDKSIMVDQKSLMDMEKRYGLVDVERITIPENYIPKPTNKLKANAKTLLDFIEAIKCGIYLDDTSKRHQVLPNIMHAKICKTCGDLNHKSCLGKVRCIKCGLFDHSVNECKSLIELCINCGGTHRCNSELCEKLNDKTFSKNKYTIDIMLGEGLIKSKYEILKTPRPVVNLGNRNLLTSEGDSDFEKRMDEFFNKKFDEKFDPYKAKITKLQDQVNNVDLKINNLEEKITVKINGIKEMITREICGLEERVSTKFSCLEEKITNDLSTTHNKLDSQSNFVPPEPNQGSVIPIKIASINTAGLENNFEYINALVRENSIVCIQETWAETNLKIKNCIYTTGKNIYSKNAIRISSVGRPSGGIAFIVDQNFETKCSFLNDRIGILKLNRLVIFNLYLICNNSSSENNLIFQSDLELIRESIKSFRSKGFEILVLGDFNTDINKNNKRTKSFLDFVKNENFNIIDIETDQGVNFTYQRGGSTSWIDHVLCEKRSQNVKDVFIQSSAINQSDHNAISFKYNLNPSEKHKPHKKIPRISKPLNWNNLNFKRNFQERVKNEIIKLDFESKCLENEKSPEKIKILISKLLNEISSLLINSTVKTSNEYKQTFKKKKRIGELKFKKWWDESIQVIHEKLVNSYIKNKTAVDIDIRDLEIQYKNQFNKRLIENVQREKINKSVVENFFSVNSDTELDYNLNRSVLYKIIEELPDGKCVGFGGVSYEMLRHCSSFRLYDLLAIIFEKMIKFKQAPYLFNISIIKPLIKDTSKPNNDTNNLRPVAVSDSFANLFEAILLKEIEKEYKDHRKQFGFKENSSCGHAIFVLKQAIKISKSLKKRL</sequence>
<feature type="domain" description="Endonuclease/exonuclease/phosphatase" evidence="2">
    <location>
        <begin position="865"/>
        <end position="988"/>
    </location>
</feature>
<dbReference type="OrthoDB" id="8065943at2759"/>
<evidence type="ECO:0000259" key="2">
    <source>
        <dbReference type="Pfam" id="PF14529"/>
    </source>
</evidence>
<dbReference type="SUPFAM" id="SSF56219">
    <property type="entry name" value="DNase I-like"/>
    <property type="match status" value="1"/>
</dbReference>
<dbReference type="InterPro" id="IPR005135">
    <property type="entry name" value="Endo/exonuclease/phosphatase"/>
</dbReference>
<gene>
    <name evidence="3" type="ORF">OXX778_LOCUS7432</name>
</gene>
<keyword evidence="4" id="KW-1185">Reference proteome</keyword>
<feature type="compositionally biased region" description="Polar residues" evidence="1">
    <location>
        <begin position="295"/>
        <end position="310"/>
    </location>
</feature>
<dbReference type="GO" id="GO:0003824">
    <property type="term" value="F:catalytic activity"/>
    <property type="evidence" value="ECO:0007669"/>
    <property type="project" value="InterPro"/>
</dbReference>
<dbReference type="Proteomes" id="UP000663879">
    <property type="component" value="Unassembled WGS sequence"/>
</dbReference>
<dbReference type="Pfam" id="PF14529">
    <property type="entry name" value="Exo_endo_phos_2"/>
    <property type="match status" value="1"/>
</dbReference>
<dbReference type="PANTHER" id="PTHR19446">
    <property type="entry name" value="REVERSE TRANSCRIPTASES"/>
    <property type="match status" value="1"/>
</dbReference>
<feature type="compositionally biased region" description="Basic and acidic residues" evidence="1">
    <location>
        <begin position="116"/>
        <end position="132"/>
    </location>
</feature>
<evidence type="ECO:0000313" key="4">
    <source>
        <dbReference type="Proteomes" id="UP000663879"/>
    </source>
</evidence>
<dbReference type="Gene3D" id="3.60.10.10">
    <property type="entry name" value="Endonuclease/exonuclease/phosphatase"/>
    <property type="match status" value="1"/>
</dbReference>